<dbReference type="KEGG" id="qsa:O6P43_007436"/>
<evidence type="ECO:0000313" key="3">
    <source>
        <dbReference type="EMBL" id="KAJ7977871.1"/>
    </source>
</evidence>
<feature type="domain" description="DUF7731" evidence="2">
    <location>
        <begin position="35"/>
        <end position="133"/>
    </location>
</feature>
<evidence type="ECO:0000313" key="4">
    <source>
        <dbReference type="Proteomes" id="UP001163823"/>
    </source>
</evidence>
<comment type="caution">
    <text evidence="3">The sequence shown here is derived from an EMBL/GenBank/DDBJ whole genome shotgun (WGS) entry which is preliminary data.</text>
</comment>
<dbReference type="PANTHER" id="PTHR34366:SF8">
    <property type="entry name" value="TRANSMEMBRANE PROTEIN"/>
    <property type="match status" value="1"/>
</dbReference>
<dbReference type="EMBL" id="JARAOO010000003">
    <property type="protein sequence ID" value="KAJ7977871.1"/>
    <property type="molecule type" value="Genomic_DNA"/>
</dbReference>
<keyword evidence="1" id="KW-0732">Signal</keyword>
<protein>
    <submittedName>
        <fullName evidence="3">Glycine-rich protein family</fullName>
    </submittedName>
</protein>
<feature type="signal peptide" evidence="1">
    <location>
        <begin position="1"/>
        <end position="29"/>
    </location>
</feature>
<sequence>MAFSFLAKRKFLGFILILATLFWCCPGSAQDISGQGIARAFLCFNNKLIYAGCDEAYRLNPTGNINVPPEATDLFCNGPCLTETQLVLNCIDNMLSNFLFYNKATVPQIRYALNVGCSLIRQRGNFNLGEYIQGEISSAYKLSISIGFHAFLLIGAVVVNVT</sequence>
<evidence type="ECO:0000259" key="2">
    <source>
        <dbReference type="Pfam" id="PF24865"/>
    </source>
</evidence>
<proteinExistence type="predicted"/>
<feature type="chain" id="PRO_5042196036" evidence="1">
    <location>
        <begin position="30"/>
        <end position="162"/>
    </location>
</feature>
<evidence type="ECO:0000256" key="1">
    <source>
        <dbReference type="SAM" id="SignalP"/>
    </source>
</evidence>
<keyword evidence="4" id="KW-1185">Reference proteome</keyword>
<name>A0AAD7VJ63_QUISA</name>
<dbReference type="Proteomes" id="UP001163823">
    <property type="component" value="Chromosome 3"/>
</dbReference>
<accession>A0AAD7VJ63</accession>
<organism evidence="3 4">
    <name type="scientific">Quillaja saponaria</name>
    <name type="common">Soap bark tree</name>
    <dbReference type="NCBI Taxonomy" id="32244"/>
    <lineage>
        <taxon>Eukaryota</taxon>
        <taxon>Viridiplantae</taxon>
        <taxon>Streptophyta</taxon>
        <taxon>Embryophyta</taxon>
        <taxon>Tracheophyta</taxon>
        <taxon>Spermatophyta</taxon>
        <taxon>Magnoliopsida</taxon>
        <taxon>eudicotyledons</taxon>
        <taxon>Gunneridae</taxon>
        <taxon>Pentapetalae</taxon>
        <taxon>rosids</taxon>
        <taxon>fabids</taxon>
        <taxon>Fabales</taxon>
        <taxon>Quillajaceae</taxon>
        <taxon>Quillaja</taxon>
    </lineage>
</organism>
<dbReference type="PANTHER" id="PTHR34366">
    <property type="entry name" value="OS07G0289901 PROTEIN-RELATED"/>
    <property type="match status" value="1"/>
</dbReference>
<dbReference type="AlphaFoldDB" id="A0AAD7VJ63"/>
<gene>
    <name evidence="3" type="ORF">O6P43_007436</name>
</gene>
<dbReference type="Pfam" id="PF24865">
    <property type="entry name" value="DUF7731"/>
    <property type="match status" value="1"/>
</dbReference>
<dbReference type="InterPro" id="IPR056633">
    <property type="entry name" value="DUF7731"/>
</dbReference>
<reference evidence="3" key="1">
    <citation type="journal article" date="2023" name="Science">
        <title>Elucidation of the pathway for biosynthesis of saponin adjuvants from the soapbark tree.</title>
        <authorList>
            <person name="Reed J."/>
            <person name="Orme A."/>
            <person name="El-Demerdash A."/>
            <person name="Owen C."/>
            <person name="Martin L.B.B."/>
            <person name="Misra R.C."/>
            <person name="Kikuchi S."/>
            <person name="Rejzek M."/>
            <person name="Martin A.C."/>
            <person name="Harkess A."/>
            <person name="Leebens-Mack J."/>
            <person name="Louveau T."/>
            <person name="Stephenson M.J."/>
            <person name="Osbourn A."/>
        </authorList>
    </citation>
    <scope>NUCLEOTIDE SEQUENCE</scope>
    <source>
        <strain evidence="3">S10</strain>
    </source>
</reference>